<dbReference type="AlphaFoldDB" id="A0A2W2GR15"/>
<sequence>MWTRFVTESEINGYEAMGYMDLGSPARSVDLYSAVVSDVRCSPRNRAYYRARLSSALLQCGDRAQAINEGLSILPDLGERLISRRTPNELQPVRAAAEQLAAEEFCVRFDQAARSFSAPDPGNRI</sequence>
<protein>
    <submittedName>
        <fullName evidence="1">Uncharacterized protein</fullName>
    </submittedName>
</protein>
<reference evidence="1 2" key="1">
    <citation type="submission" date="2018-01" db="EMBL/GenBank/DDBJ databases">
        <title>Draft genome sequence of Sphaerisporangium sp. 7K107.</title>
        <authorList>
            <person name="Sahin N."/>
            <person name="Saygin H."/>
            <person name="Ay H."/>
        </authorList>
    </citation>
    <scope>NUCLEOTIDE SEQUENCE [LARGE SCALE GENOMIC DNA]</scope>
    <source>
        <strain evidence="1 2">7K107</strain>
    </source>
</reference>
<evidence type="ECO:0000313" key="2">
    <source>
        <dbReference type="Proteomes" id="UP000248544"/>
    </source>
</evidence>
<keyword evidence="2" id="KW-1185">Reference proteome</keyword>
<gene>
    <name evidence="1" type="ORF">C1I98_10645</name>
</gene>
<dbReference type="EMBL" id="POUA01000061">
    <property type="protein sequence ID" value="PZG50392.1"/>
    <property type="molecule type" value="Genomic_DNA"/>
</dbReference>
<evidence type="ECO:0000313" key="1">
    <source>
        <dbReference type="EMBL" id="PZG50392.1"/>
    </source>
</evidence>
<proteinExistence type="predicted"/>
<organism evidence="1 2">
    <name type="scientific">Spongiactinospora gelatinilytica</name>
    <dbReference type="NCBI Taxonomy" id="2666298"/>
    <lineage>
        <taxon>Bacteria</taxon>
        <taxon>Bacillati</taxon>
        <taxon>Actinomycetota</taxon>
        <taxon>Actinomycetes</taxon>
        <taxon>Streptosporangiales</taxon>
        <taxon>Streptosporangiaceae</taxon>
        <taxon>Spongiactinospora</taxon>
    </lineage>
</organism>
<accession>A0A2W2GR15</accession>
<name>A0A2W2GR15_9ACTN</name>
<dbReference type="Proteomes" id="UP000248544">
    <property type="component" value="Unassembled WGS sequence"/>
</dbReference>
<comment type="caution">
    <text evidence="1">The sequence shown here is derived from an EMBL/GenBank/DDBJ whole genome shotgun (WGS) entry which is preliminary data.</text>
</comment>